<keyword evidence="8" id="KW-1185">Reference proteome</keyword>
<proteinExistence type="inferred from homology"/>
<dbReference type="InterPro" id="IPR050416">
    <property type="entry name" value="FAD-linked_Oxidoreductase"/>
</dbReference>
<dbReference type="AlphaFoldDB" id="A0A9W8UMF1"/>
<dbReference type="Pfam" id="PF01565">
    <property type="entry name" value="FAD_binding_4"/>
    <property type="match status" value="1"/>
</dbReference>
<keyword evidence="3" id="KW-0274">FAD</keyword>
<dbReference type="EMBL" id="JAJHUN010000006">
    <property type="protein sequence ID" value="KAJ4158360.1"/>
    <property type="molecule type" value="Genomic_DNA"/>
</dbReference>
<dbReference type="GeneID" id="80896049"/>
<feature type="chain" id="PRO_5040884132" description="FAD-binding PCMH-type domain-containing protein" evidence="5">
    <location>
        <begin position="22"/>
        <end position="516"/>
    </location>
</feature>
<dbReference type="InterPro" id="IPR036318">
    <property type="entry name" value="FAD-bd_PCMH-like_sf"/>
</dbReference>
<dbReference type="KEGG" id="amus:LMH87_008890"/>
<comment type="caution">
    <text evidence="7">The sequence shown here is derived from an EMBL/GenBank/DDBJ whole genome shotgun (WGS) entry which is preliminary data.</text>
</comment>
<evidence type="ECO:0000313" key="8">
    <source>
        <dbReference type="Proteomes" id="UP001144673"/>
    </source>
</evidence>
<evidence type="ECO:0000259" key="6">
    <source>
        <dbReference type="PROSITE" id="PS51387"/>
    </source>
</evidence>
<feature type="domain" description="FAD-binding PCMH-type" evidence="6">
    <location>
        <begin position="62"/>
        <end position="233"/>
    </location>
</feature>
<dbReference type="InterPro" id="IPR016166">
    <property type="entry name" value="FAD-bd_PCMH"/>
</dbReference>
<dbReference type="RefSeq" id="XP_056056727.1">
    <property type="nucleotide sequence ID" value="XM_056202134.1"/>
</dbReference>
<dbReference type="SUPFAM" id="SSF56176">
    <property type="entry name" value="FAD-binding/transporter-associated domain-like"/>
    <property type="match status" value="1"/>
</dbReference>
<dbReference type="GO" id="GO:0016491">
    <property type="term" value="F:oxidoreductase activity"/>
    <property type="evidence" value="ECO:0007669"/>
    <property type="project" value="UniProtKB-KW"/>
</dbReference>
<dbReference type="InterPro" id="IPR006094">
    <property type="entry name" value="Oxid_FAD_bind_N"/>
</dbReference>
<dbReference type="Proteomes" id="UP001144673">
    <property type="component" value="Unassembled WGS sequence"/>
</dbReference>
<evidence type="ECO:0000256" key="1">
    <source>
        <dbReference type="ARBA" id="ARBA00005466"/>
    </source>
</evidence>
<accession>A0A9W8UMF1</accession>
<dbReference type="GO" id="GO:0071949">
    <property type="term" value="F:FAD binding"/>
    <property type="evidence" value="ECO:0007669"/>
    <property type="project" value="InterPro"/>
</dbReference>
<feature type="signal peptide" evidence="5">
    <location>
        <begin position="1"/>
        <end position="21"/>
    </location>
</feature>
<protein>
    <recommendedName>
        <fullName evidence="6">FAD-binding PCMH-type domain-containing protein</fullName>
    </recommendedName>
</protein>
<evidence type="ECO:0000313" key="7">
    <source>
        <dbReference type="EMBL" id="KAJ4158360.1"/>
    </source>
</evidence>
<keyword evidence="2" id="KW-0285">Flavoprotein</keyword>
<comment type="similarity">
    <text evidence="1">Belongs to the oxygen-dependent FAD-linked oxidoreductase family.</text>
</comment>
<dbReference type="InterPro" id="IPR016169">
    <property type="entry name" value="FAD-bd_PCMH_sub2"/>
</dbReference>
<gene>
    <name evidence="7" type="ORF">LMH87_008890</name>
</gene>
<sequence length="516" mass="55335">MRVSKAIIIIIISSAAAAAKSAETVAPCCASLQNAPNLDGKIYLPNSASYRARLDSYWSINAALPPWCMVLPSSSEDVSVVIKTLAKHQCHFGIRGGGHGQFPLASSVESGVTIDFGNMNSTTWNPETKLASVEPGSHWQAVYETLAPFGIVVAGARVAEVGVGGYLTGGGLSFHQSSHGMGCDNVTNFEVVLASGEIVNANASSNPDLWKALKGSSGNLGLVTRFDMYSIEYADQTKPVVWGGTVRFPESSGHEIADAMIDFTDNIHKDENSSTILAWAYDPERSTGPVISAAIFNAEARVKPAAFDGFYSVDGMSSDNTRVATLTEHTADLGFGLDAGYHDVWYTGAFQSDARPVKFAADRFAKLIQELEQVAPSPVSGLTTSLLFQPLSKSMTDKGIRNGGNVVGLDRFTAKANGVLVLLIAAVKDAESEKLIEPKLAKFMDDVDAYSAALRLKWEWRYLNYASGMQDAVASYGTKVISKIRAVANKYDPQGVFQNLRASGFKIPMDITKDEL</sequence>
<evidence type="ECO:0000256" key="2">
    <source>
        <dbReference type="ARBA" id="ARBA00022630"/>
    </source>
</evidence>
<dbReference type="PROSITE" id="PS51387">
    <property type="entry name" value="FAD_PCMH"/>
    <property type="match status" value="1"/>
</dbReference>
<reference evidence="7" key="1">
    <citation type="journal article" date="2023" name="Access Microbiol">
        <title>De-novo genome assembly for Akanthomyces muscarius, a biocontrol agent of insect agricultural pests.</title>
        <authorList>
            <person name="Erdos Z."/>
            <person name="Studholme D.J."/>
            <person name="Raymond B."/>
            <person name="Sharma M."/>
        </authorList>
    </citation>
    <scope>NUCLEOTIDE SEQUENCE</scope>
    <source>
        <strain evidence="7">Ve6</strain>
    </source>
</reference>
<keyword evidence="4" id="KW-0560">Oxidoreductase</keyword>
<evidence type="ECO:0000256" key="5">
    <source>
        <dbReference type="SAM" id="SignalP"/>
    </source>
</evidence>
<evidence type="ECO:0000256" key="4">
    <source>
        <dbReference type="ARBA" id="ARBA00023002"/>
    </source>
</evidence>
<dbReference type="Gene3D" id="3.30.465.10">
    <property type="match status" value="1"/>
</dbReference>
<dbReference type="PANTHER" id="PTHR42973">
    <property type="entry name" value="BINDING OXIDOREDUCTASE, PUTATIVE (AFU_ORTHOLOGUE AFUA_1G17690)-RELATED"/>
    <property type="match status" value="1"/>
</dbReference>
<dbReference type="PANTHER" id="PTHR42973:SF53">
    <property type="entry name" value="FAD-BINDING PCMH-TYPE DOMAIN-CONTAINING PROTEIN-RELATED"/>
    <property type="match status" value="1"/>
</dbReference>
<keyword evidence="5" id="KW-0732">Signal</keyword>
<organism evidence="7 8">
    <name type="scientific">Akanthomyces muscarius</name>
    <name type="common">Entomopathogenic fungus</name>
    <name type="synonym">Lecanicillium muscarium</name>
    <dbReference type="NCBI Taxonomy" id="2231603"/>
    <lineage>
        <taxon>Eukaryota</taxon>
        <taxon>Fungi</taxon>
        <taxon>Dikarya</taxon>
        <taxon>Ascomycota</taxon>
        <taxon>Pezizomycotina</taxon>
        <taxon>Sordariomycetes</taxon>
        <taxon>Hypocreomycetidae</taxon>
        <taxon>Hypocreales</taxon>
        <taxon>Cordycipitaceae</taxon>
        <taxon>Akanthomyces</taxon>
    </lineage>
</organism>
<evidence type="ECO:0000256" key="3">
    <source>
        <dbReference type="ARBA" id="ARBA00022827"/>
    </source>
</evidence>
<name>A0A9W8UMF1_AKAMU</name>